<dbReference type="RefSeq" id="WP_209905771.1">
    <property type="nucleotide sequence ID" value="NZ_BAAAMI010000025.1"/>
</dbReference>
<dbReference type="Pfam" id="PF02776">
    <property type="entry name" value="TPP_enzyme_N"/>
    <property type="match status" value="1"/>
</dbReference>
<dbReference type="InterPro" id="IPR011766">
    <property type="entry name" value="TPP_enzyme_TPP-bd"/>
</dbReference>
<feature type="domain" description="Thiamine pyrophosphate enzyme TPP-binding" evidence="5">
    <location>
        <begin position="380"/>
        <end position="525"/>
    </location>
</feature>
<dbReference type="Proteomes" id="UP000766570">
    <property type="component" value="Unassembled WGS sequence"/>
</dbReference>
<keyword evidence="2 3" id="KW-0786">Thiamine pyrophosphate</keyword>
<evidence type="ECO:0000256" key="2">
    <source>
        <dbReference type="ARBA" id="ARBA00023052"/>
    </source>
</evidence>
<dbReference type="EMBL" id="JAGIOE010000001">
    <property type="protein sequence ID" value="MBP2372455.1"/>
    <property type="molecule type" value="Genomic_DNA"/>
</dbReference>
<dbReference type="InterPro" id="IPR012000">
    <property type="entry name" value="Thiamin_PyroP_enz_cen_dom"/>
</dbReference>
<accession>A0ABS4W8C0</accession>
<dbReference type="CDD" id="cd00568">
    <property type="entry name" value="TPP_enzymes"/>
    <property type="match status" value="1"/>
</dbReference>
<evidence type="ECO:0000256" key="3">
    <source>
        <dbReference type="RuleBase" id="RU362132"/>
    </source>
</evidence>
<dbReference type="PANTHER" id="PTHR18968:SF13">
    <property type="entry name" value="ACETOLACTATE SYNTHASE CATALYTIC SUBUNIT, MITOCHONDRIAL"/>
    <property type="match status" value="1"/>
</dbReference>
<evidence type="ECO:0000259" key="5">
    <source>
        <dbReference type="Pfam" id="PF02775"/>
    </source>
</evidence>
<evidence type="ECO:0000259" key="4">
    <source>
        <dbReference type="Pfam" id="PF00205"/>
    </source>
</evidence>
<dbReference type="Pfam" id="PF00205">
    <property type="entry name" value="TPP_enzyme_M"/>
    <property type="match status" value="1"/>
</dbReference>
<feature type="domain" description="Thiamine pyrophosphate enzyme N-terminal TPP-binding" evidence="6">
    <location>
        <begin position="4"/>
        <end position="105"/>
    </location>
</feature>
<dbReference type="PANTHER" id="PTHR18968">
    <property type="entry name" value="THIAMINE PYROPHOSPHATE ENZYMES"/>
    <property type="match status" value="1"/>
</dbReference>
<comment type="similarity">
    <text evidence="1 3">Belongs to the TPP enzyme family.</text>
</comment>
<organism evidence="7 8">
    <name type="scientific">Paeniglutamicibacter psychrophenolicus</name>
    <dbReference type="NCBI Taxonomy" id="257454"/>
    <lineage>
        <taxon>Bacteria</taxon>
        <taxon>Bacillati</taxon>
        <taxon>Actinomycetota</taxon>
        <taxon>Actinomycetes</taxon>
        <taxon>Micrococcales</taxon>
        <taxon>Micrococcaceae</taxon>
        <taxon>Paeniglutamicibacter</taxon>
    </lineage>
</organism>
<dbReference type="InterPro" id="IPR029061">
    <property type="entry name" value="THDP-binding"/>
</dbReference>
<dbReference type="SUPFAM" id="SSF52518">
    <property type="entry name" value="Thiamin diphosphate-binding fold (THDP-binding)"/>
    <property type="match status" value="2"/>
</dbReference>
<dbReference type="SUPFAM" id="SSF52467">
    <property type="entry name" value="DHS-like NAD/FAD-binding domain"/>
    <property type="match status" value="1"/>
</dbReference>
<dbReference type="InterPro" id="IPR045229">
    <property type="entry name" value="TPP_enz"/>
</dbReference>
<feature type="domain" description="Thiamine pyrophosphate enzyme central" evidence="4">
    <location>
        <begin position="186"/>
        <end position="318"/>
    </location>
</feature>
<dbReference type="Gene3D" id="3.40.50.970">
    <property type="match status" value="2"/>
</dbReference>
<gene>
    <name evidence="7" type="ORF">JOF46_000367</name>
</gene>
<evidence type="ECO:0000259" key="6">
    <source>
        <dbReference type="Pfam" id="PF02776"/>
    </source>
</evidence>
<name>A0ABS4W8C0_9MICC</name>
<dbReference type="InterPro" id="IPR029035">
    <property type="entry name" value="DHS-like_NAD/FAD-binding_dom"/>
</dbReference>
<dbReference type="Gene3D" id="3.40.50.1220">
    <property type="entry name" value="TPP-binding domain"/>
    <property type="match status" value="1"/>
</dbReference>
<evidence type="ECO:0000313" key="7">
    <source>
        <dbReference type="EMBL" id="MBP2372455.1"/>
    </source>
</evidence>
<proteinExistence type="inferred from homology"/>
<dbReference type="Pfam" id="PF02775">
    <property type="entry name" value="TPP_enzyme_C"/>
    <property type="match status" value="1"/>
</dbReference>
<reference evidence="7 8" key="1">
    <citation type="submission" date="2021-03" db="EMBL/GenBank/DDBJ databases">
        <title>Sequencing the genomes of 1000 actinobacteria strains.</title>
        <authorList>
            <person name="Klenk H.-P."/>
        </authorList>
    </citation>
    <scope>NUCLEOTIDE SEQUENCE [LARGE SCALE GENOMIC DNA]</scope>
    <source>
        <strain evidence="7 8">DSM 15454</strain>
    </source>
</reference>
<evidence type="ECO:0000313" key="8">
    <source>
        <dbReference type="Proteomes" id="UP000766570"/>
    </source>
</evidence>
<evidence type="ECO:0000256" key="1">
    <source>
        <dbReference type="ARBA" id="ARBA00007812"/>
    </source>
</evidence>
<protein>
    <submittedName>
        <fullName evidence="7">Thiamine pyrophosphate-dependent acetolactate synthase large subunit-like protein</fullName>
    </submittedName>
</protein>
<sequence length="553" mass="57097">MPTVSAAVSRALLTCTSEIFGVMGNGNAHFLDAALRTGFRFTAVRHESAAVTAADAYFRVTGKPAVATTTYGAGFSNAITPLAEAAKARIPMVLLTGDQPTTGARPWDIDQKAVSDAVGAKTFVVDARRPMAIALEAVAHALRERTAVVISIPYDIVSDEAAGEQAPTLSDFNLDPGHPAAAPQLLAQAASALNDSKRPLVLYGRGARLANAANAVTALADSLGALSSSTVLAPNLLAGRHGDLGITGGFSSAETAALIHESDVVLVLGAGLNQFTTRFGELFNDGAQVIQVDVAQAATSARVDAFIRADAAAVATALLPLVARREPGARWVDLAGDRLARTGEHARGDATAPDGLLDPRSVARALDSIMPADRVVVQDGGHFIGWGPMYWKVPGPHALHLVGTAYQSIGLGLASAVGAGAAAPDSTIVLASGDGGFLMGLADLESVIRSVRSGIIVIYNDAGYGAEIHQYGSIGLHEGPMLIPEVDFAAVARGLGANATKVRTLEDLSGLRDWVAAGASGVFVVDCRISPAVRAPYMEEVLEANRRSAAVRR</sequence>
<comment type="caution">
    <text evidence="7">The sequence shown here is derived from an EMBL/GenBank/DDBJ whole genome shotgun (WGS) entry which is preliminary data.</text>
</comment>
<dbReference type="CDD" id="cd07035">
    <property type="entry name" value="TPP_PYR_POX_like"/>
    <property type="match status" value="1"/>
</dbReference>
<dbReference type="InterPro" id="IPR012001">
    <property type="entry name" value="Thiamin_PyroP_enz_TPP-bd_dom"/>
</dbReference>
<keyword evidence="8" id="KW-1185">Reference proteome</keyword>